<dbReference type="Gene3D" id="2.60.40.10">
    <property type="entry name" value="Immunoglobulins"/>
    <property type="match status" value="1"/>
</dbReference>
<proteinExistence type="predicted"/>
<dbReference type="PANTHER" id="PTHR35902">
    <property type="entry name" value="S-LAYER DOMAIN-LIKE PROTEIN-RELATED"/>
    <property type="match status" value="1"/>
</dbReference>
<keyword evidence="1" id="KW-0472">Membrane</keyword>
<dbReference type="eggNOG" id="arCOG02089">
    <property type="taxonomic scope" value="Archaea"/>
</dbReference>
<dbReference type="KEGG" id="vdi:Vdis_0762"/>
<evidence type="ECO:0000313" key="2">
    <source>
        <dbReference type="EMBL" id="ADN50154.1"/>
    </source>
</evidence>
<reference evidence="2 3" key="1">
    <citation type="journal article" date="2010" name="Stand. Genomic Sci.">
        <title>Complete genome sequence of Vulcanisaeta distributa type strain (IC-017).</title>
        <authorList>
            <person name="Mavromatis K."/>
            <person name="Sikorski J."/>
            <person name="Pabst E."/>
            <person name="Teshima H."/>
            <person name="Lapidus A."/>
            <person name="Lucas S."/>
            <person name="Nolan M."/>
            <person name="Glavina Del Rio T."/>
            <person name="Cheng J.F."/>
            <person name="Bruce D."/>
            <person name="Goodwin L."/>
            <person name="Pitluck S."/>
            <person name="Liolios K."/>
            <person name="Ivanova N."/>
            <person name="Mikhailova N."/>
            <person name="Pati A."/>
            <person name="Chen A."/>
            <person name="Palaniappan K."/>
            <person name="Land M."/>
            <person name="Hauser L."/>
            <person name="Chang Y.J."/>
            <person name="Jeffries C.D."/>
            <person name="Rohde M."/>
            <person name="Spring S."/>
            <person name="Goker M."/>
            <person name="Wirth R."/>
            <person name="Woyke T."/>
            <person name="Bristow J."/>
            <person name="Eisen J.A."/>
            <person name="Markowitz V."/>
            <person name="Hugenholtz P."/>
            <person name="Klenk H.P."/>
            <person name="Kyrpides N.C."/>
        </authorList>
    </citation>
    <scope>NUCLEOTIDE SEQUENCE [LARGE SCALE GENOMIC DNA]</scope>
    <source>
        <strain evidence="3">DSM 14429 / JCM 11212 / NBRC 100878 / IC-017</strain>
    </source>
</reference>
<gene>
    <name evidence="2" type="ordered locus">Vdis_0762</name>
</gene>
<feature type="transmembrane region" description="Helical" evidence="1">
    <location>
        <begin position="544"/>
        <end position="565"/>
    </location>
</feature>
<dbReference type="RefSeq" id="WP_013335879.1">
    <property type="nucleotide sequence ID" value="NC_014537.1"/>
</dbReference>
<reference evidence="3" key="2">
    <citation type="journal article" date="2010" name="Stand. Genomic Sci.">
        <title>Complete genome sequence of Vulcanisaeta distributa type strain (IC-017T).</title>
        <authorList>
            <person name="Mavromatis K."/>
            <person name="Sikorski J."/>
            <person name="Pabst E."/>
            <person name="Teshima H."/>
            <person name="Lapidus A."/>
            <person name="Lucas S."/>
            <person name="Nolan M."/>
            <person name="Glavina Del Rio T."/>
            <person name="Cheng J."/>
            <person name="Bruce D."/>
            <person name="Goodwin L."/>
            <person name="Pitluck S."/>
            <person name="Liolios K."/>
            <person name="Ivanova N."/>
            <person name="Mikhailova N."/>
            <person name="Pati A."/>
            <person name="Chen A."/>
            <person name="Palaniappan K."/>
            <person name="Land M."/>
            <person name="Hauser L."/>
            <person name="Chang Y."/>
            <person name="Jeffries C."/>
            <person name="Rohde M."/>
            <person name="Spring S."/>
            <person name="Goker M."/>
            <person name="Wirth R."/>
            <person name="Woyke T."/>
            <person name="Bristow J."/>
            <person name="Eisen J."/>
            <person name="Markowitz V."/>
            <person name="Hugenholtz P."/>
            <person name="Klenk H."/>
            <person name="Kyrpides N."/>
        </authorList>
    </citation>
    <scope>NUCLEOTIDE SEQUENCE [LARGE SCALE GENOMIC DNA]</scope>
    <source>
        <strain evidence="3">DSM 14429 / JCM 11212 / NBRC 100878 / IC-017</strain>
    </source>
</reference>
<evidence type="ECO:0000313" key="3">
    <source>
        <dbReference type="Proteomes" id="UP000006681"/>
    </source>
</evidence>
<dbReference type="InterPro" id="IPR013783">
    <property type="entry name" value="Ig-like_fold"/>
</dbReference>
<evidence type="ECO:0000256" key="1">
    <source>
        <dbReference type="SAM" id="Phobius"/>
    </source>
</evidence>
<dbReference type="GeneID" id="9751688"/>
<dbReference type="HOGENOM" id="CLU_435231_0_0_2"/>
<protein>
    <recommendedName>
        <fullName evidence="4">S-layer domain-like protein</fullName>
    </recommendedName>
</protein>
<keyword evidence="3" id="KW-1185">Reference proteome</keyword>
<dbReference type="PANTHER" id="PTHR35902:SF3">
    <property type="entry name" value="NPCBM-ASSOCIATED, NEW3 DOMAIN OF ALPHA-GALACTOSIDASE"/>
    <property type="match status" value="1"/>
</dbReference>
<accession>E1QNQ8</accession>
<dbReference type="AlphaFoldDB" id="E1QNQ8"/>
<keyword evidence="1" id="KW-1133">Transmembrane helix</keyword>
<dbReference type="Proteomes" id="UP000006681">
    <property type="component" value="Chromosome"/>
</dbReference>
<dbReference type="STRING" id="572478.Vdis_0762"/>
<evidence type="ECO:0008006" key="4">
    <source>
        <dbReference type="Google" id="ProtNLM"/>
    </source>
</evidence>
<dbReference type="EMBL" id="CP002100">
    <property type="protein sequence ID" value="ADN50154.1"/>
    <property type="molecule type" value="Genomic_DNA"/>
</dbReference>
<keyword evidence="1" id="KW-0812">Transmembrane</keyword>
<organism evidence="2 3">
    <name type="scientific">Vulcanisaeta distributa (strain DSM 14429 / JCM 11212 / NBRC 100878 / IC-017)</name>
    <dbReference type="NCBI Taxonomy" id="572478"/>
    <lineage>
        <taxon>Archaea</taxon>
        <taxon>Thermoproteota</taxon>
        <taxon>Thermoprotei</taxon>
        <taxon>Thermoproteales</taxon>
        <taxon>Thermoproteaceae</taxon>
        <taxon>Vulcanisaeta</taxon>
    </lineage>
</organism>
<dbReference type="OrthoDB" id="56770at2157"/>
<sequence>MDPISLSIIVLAHWLLNQPVAPGEDSYLVFTVFNPTQAYLFNMTITINSSLIKPIYYVNSSSNYCQIPVVPPEGNSSCIVYVQVDPDVSMGIYQVPVTVNYTEVNVTTSVKPLIVYQTISIPVTTLVTTTLYNGEPVITGVKTVPVTIQIPTVMGSIPSISTSQSSESVSTNVSIPILGYVGFEATAMIGTPDNVVQALPKSYVPITIYLTNYGNTPVYNVTVTLLSAPPQLDIVNTTQHLPALPPGQPVPLTFYAYVPSYIPQGNYTLELRVDYFTGVDDVINATLVVPQEPIVYIQSVATNPPEVFQSYPMAQLILSIVNIGSGIAYDAQLFINSTGASPLVSMPLILGAIPPGQPIQLTVPISLPSNPGNYTVDITVTYDGGSTTRYYQLNVRPRANLVIVSVSYPQPPSPSLSNLGALFSTITSPTLSPGASKVPITITIMNEGPVEAKNIMVTISTGQVIQPHVSSSNPLSALTASQAFIGDLKPGQEINVTFLVDVDSNARPGNYPLVLTFIWNQTGSLYPLTESVTTYITVKPAPNVLLWIVLILIIIVIVIGIIAAVRRRRLGSNNNRGMQVSYGNQGPGNYQGRLVYYEVLCGGDDKCVEVELV</sequence>
<name>E1QNQ8_VULDI</name>